<proteinExistence type="predicted"/>
<feature type="signal peptide" evidence="2">
    <location>
        <begin position="1"/>
        <end position="22"/>
    </location>
</feature>
<dbReference type="InterPro" id="IPR012507">
    <property type="entry name" value="YibE_F"/>
</dbReference>
<accession>A0A1F7KZS1</accession>
<dbReference type="EMBL" id="MGBR01000001">
    <property type="protein sequence ID" value="OGK73296.1"/>
    <property type="molecule type" value="Genomic_DNA"/>
</dbReference>
<feature type="chain" id="PRO_5009529523" description="YibE/F family protein" evidence="2">
    <location>
        <begin position="23"/>
        <end position="371"/>
    </location>
</feature>
<organism evidence="3 4">
    <name type="scientific">Candidatus Roizmanbacteria bacterium RIFOXYD1_FULL_38_12</name>
    <dbReference type="NCBI Taxonomy" id="1802093"/>
    <lineage>
        <taxon>Bacteria</taxon>
        <taxon>Candidatus Roizmaniibacteriota</taxon>
    </lineage>
</organism>
<feature type="transmembrane region" description="Helical" evidence="1">
    <location>
        <begin position="120"/>
        <end position="136"/>
    </location>
</feature>
<feature type="transmembrane region" description="Helical" evidence="1">
    <location>
        <begin position="339"/>
        <end position="363"/>
    </location>
</feature>
<evidence type="ECO:0008006" key="5">
    <source>
        <dbReference type="Google" id="ProtNLM"/>
    </source>
</evidence>
<dbReference type="PANTHER" id="PTHR41771">
    <property type="entry name" value="MEMBRANE PROTEIN-RELATED"/>
    <property type="match status" value="1"/>
</dbReference>
<feature type="transmembrane region" description="Helical" evidence="1">
    <location>
        <begin position="296"/>
        <end position="319"/>
    </location>
</feature>
<dbReference type="Proteomes" id="UP000177050">
    <property type="component" value="Unassembled WGS sequence"/>
</dbReference>
<feature type="transmembrane region" description="Helical" evidence="1">
    <location>
        <begin position="143"/>
        <end position="163"/>
    </location>
</feature>
<keyword evidence="2" id="KW-0732">Signal</keyword>
<dbReference type="AlphaFoldDB" id="A0A1F7KZS1"/>
<protein>
    <recommendedName>
        <fullName evidence="5">YibE/F family protein</fullName>
    </recommendedName>
</protein>
<keyword evidence="1" id="KW-0472">Membrane</keyword>
<feature type="transmembrane region" description="Helical" evidence="1">
    <location>
        <begin position="194"/>
        <end position="216"/>
    </location>
</feature>
<gene>
    <name evidence="3" type="ORF">A3K52_00670</name>
</gene>
<evidence type="ECO:0000256" key="2">
    <source>
        <dbReference type="SAM" id="SignalP"/>
    </source>
</evidence>
<sequence length="371" mass="40623">MKKIFLILLFFIVFFCSSTVFAQTEVVNTPPKQEILEAVVSKVIEEKQIEVMQKKQLFQKLELEITKGTLMGQKIIIKNGNIPLASQQKYQLDDKVMISISEGLDGKKSYYISDYIRRDSLLVLFLIFVVLTVAVAKTRGLTSLIGMGISFLVIFFIILPQISSGADPVSAAILGSLIIIPVSFFLSHGLNKKTFVAIGGTLIALLITGILSNIFVEAAHLTGFASEEAGFLQIAKQGAIDMKGLLLAGIIIGVLGVLDDITISQSAIVFQLKEANNRLNADDLYKRAMSVGQDHISSMVNTLILVYTGAGLPLLLLFINNPRPFLEIINYEIIADEIIRTLVGSIGLVLSVPITTFIATFVASNKKWLRV</sequence>
<evidence type="ECO:0000313" key="4">
    <source>
        <dbReference type="Proteomes" id="UP000177050"/>
    </source>
</evidence>
<feature type="transmembrane region" description="Helical" evidence="1">
    <location>
        <begin position="169"/>
        <end position="187"/>
    </location>
</feature>
<reference evidence="3 4" key="1">
    <citation type="journal article" date="2016" name="Nat. Commun.">
        <title>Thousands of microbial genomes shed light on interconnected biogeochemical processes in an aquifer system.</title>
        <authorList>
            <person name="Anantharaman K."/>
            <person name="Brown C.T."/>
            <person name="Hug L.A."/>
            <person name="Sharon I."/>
            <person name="Castelle C.J."/>
            <person name="Probst A.J."/>
            <person name="Thomas B.C."/>
            <person name="Singh A."/>
            <person name="Wilkins M.J."/>
            <person name="Karaoz U."/>
            <person name="Brodie E.L."/>
            <person name="Williams K.H."/>
            <person name="Hubbard S.S."/>
            <person name="Banfield J.F."/>
        </authorList>
    </citation>
    <scope>NUCLEOTIDE SEQUENCE [LARGE SCALE GENOMIC DNA]</scope>
</reference>
<evidence type="ECO:0000313" key="3">
    <source>
        <dbReference type="EMBL" id="OGK73296.1"/>
    </source>
</evidence>
<dbReference type="Pfam" id="PF07907">
    <property type="entry name" value="YibE_F"/>
    <property type="match status" value="1"/>
</dbReference>
<name>A0A1F7KZS1_9BACT</name>
<evidence type="ECO:0000256" key="1">
    <source>
        <dbReference type="SAM" id="Phobius"/>
    </source>
</evidence>
<comment type="caution">
    <text evidence="3">The sequence shown here is derived from an EMBL/GenBank/DDBJ whole genome shotgun (WGS) entry which is preliminary data.</text>
</comment>
<keyword evidence="1" id="KW-1133">Transmembrane helix</keyword>
<dbReference type="PANTHER" id="PTHR41771:SF1">
    <property type="entry name" value="MEMBRANE PROTEIN"/>
    <property type="match status" value="1"/>
</dbReference>
<keyword evidence="1" id="KW-0812">Transmembrane</keyword>